<sequence>MTRALLMGASALMLSACGREVEPETVETEGDVPVEEVVVDEAPVPEIGSVYTHLDECEITAQDREGGGLERTCPGQGGYELTVRTADARDTLTIATAGDQSAEIDLTRLVAGGQFNSIGPVVEWRGPTPEEPRMLIVRLDIADPTDPMAAASYLGLIRLEGEPCIVARVPPGPGQTVAARKLADRPTLPDCLKAKNDEAASEDADA</sequence>
<proteinExistence type="predicted"/>
<evidence type="ECO:0000313" key="2">
    <source>
        <dbReference type="Proteomes" id="UP000698028"/>
    </source>
</evidence>
<dbReference type="PROSITE" id="PS51257">
    <property type="entry name" value="PROKAR_LIPOPROTEIN"/>
    <property type="match status" value="1"/>
</dbReference>
<gene>
    <name evidence="1" type="ORF">KTQ36_11085</name>
</gene>
<accession>A0ABS6V907</accession>
<evidence type="ECO:0008006" key="3">
    <source>
        <dbReference type="Google" id="ProtNLM"/>
    </source>
</evidence>
<dbReference type="RefSeq" id="WP_218633716.1">
    <property type="nucleotide sequence ID" value="NZ_JAHVAH010000001.1"/>
</dbReference>
<evidence type="ECO:0000313" key="1">
    <source>
        <dbReference type="EMBL" id="MBW0145835.1"/>
    </source>
</evidence>
<name>A0ABS6V907_9SPHN</name>
<keyword evidence="2" id="KW-1185">Reference proteome</keyword>
<protein>
    <recommendedName>
        <fullName evidence="3">Lipoprotein</fullName>
    </recommendedName>
</protein>
<dbReference type="Proteomes" id="UP000698028">
    <property type="component" value="Unassembled WGS sequence"/>
</dbReference>
<organism evidence="1 2">
    <name type="scientific">Sphingomicrobium clamense</name>
    <dbReference type="NCBI Taxonomy" id="2851013"/>
    <lineage>
        <taxon>Bacteria</taxon>
        <taxon>Pseudomonadati</taxon>
        <taxon>Pseudomonadota</taxon>
        <taxon>Alphaproteobacteria</taxon>
        <taxon>Sphingomonadales</taxon>
        <taxon>Sphingomonadaceae</taxon>
        <taxon>Sphingomicrobium</taxon>
    </lineage>
</organism>
<reference evidence="1 2" key="1">
    <citation type="submission" date="2021-07" db="EMBL/GenBank/DDBJ databases">
        <title>The draft genome sequence of Sphingomicrobium sp. B8.</title>
        <authorList>
            <person name="Mu L."/>
        </authorList>
    </citation>
    <scope>NUCLEOTIDE SEQUENCE [LARGE SCALE GENOMIC DNA]</scope>
    <source>
        <strain evidence="1 2">B8</strain>
    </source>
</reference>
<comment type="caution">
    <text evidence="1">The sequence shown here is derived from an EMBL/GenBank/DDBJ whole genome shotgun (WGS) entry which is preliminary data.</text>
</comment>
<dbReference type="EMBL" id="JAHVAH010000001">
    <property type="protein sequence ID" value="MBW0145835.1"/>
    <property type="molecule type" value="Genomic_DNA"/>
</dbReference>